<dbReference type="PANTHER" id="PTHR46865:SF2">
    <property type="entry name" value="MONOOXYGENASE"/>
    <property type="match status" value="1"/>
</dbReference>
<gene>
    <name evidence="2" type="ORF">HD596_008767</name>
</gene>
<dbReference type="PRINTS" id="PR00420">
    <property type="entry name" value="RNGMNOXGNASE"/>
</dbReference>
<dbReference type="InterPro" id="IPR051704">
    <property type="entry name" value="FAD_aromatic-hydroxylase"/>
</dbReference>
<organism evidence="2 3">
    <name type="scientific">Nonomuraea jabiensis</name>
    <dbReference type="NCBI Taxonomy" id="882448"/>
    <lineage>
        <taxon>Bacteria</taxon>
        <taxon>Bacillati</taxon>
        <taxon>Actinomycetota</taxon>
        <taxon>Actinomycetes</taxon>
        <taxon>Streptosporangiales</taxon>
        <taxon>Streptosporangiaceae</taxon>
        <taxon>Nonomuraea</taxon>
    </lineage>
</organism>
<accession>A0A7W9GE33</accession>
<reference evidence="2 3" key="1">
    <citation type="submission" date="2020-08" db="EMBL/GenBank/DDBJ databases">
        <title>Sequencing the genomes of 1000 actinobacteria strains.</title>
        <authorList>
            <person name="Klenk H.-P."/>
        </authorList>
    </citation>
    <scope>NUCLEOTIDE SEQUENCE [LARGE SCALE GENOMIC DNA]</scope>
    <source>
        <strain evidence="2 3">DSM 45507</strain>
    </source>
</reference>
<evidence type="ECO:0000313" key="2">
    <source>
        <dbReference type="EMBL" id="MBB5782011.1"/>
    </source>
</evidence>
<dbReference type="Proteomes" id="UP000579153">
    <property type="component" value="Unassembled WGS sequence"/>
</dbReference>
<dbReference type="AlphaFoldDB" id="A0A7W9GE33"/>
<dbReference type="EMBL" id="JACHMB010000001">
    <property type="protein sequence ID" value="MBB5782011.1"/>
    <property type="molecule type" value="Genomic_DNA"/>
</dbReference>
<dbReference type="GO" id="GO:0071949">
    <property type="term" value="F:FAD binding"/>
    <property type="evidence" value="ECO:0007669"/>
    <property type="project" value="InterPro"/>
</dbReference>
<dbReference type="SUPFAM" id="SSF51905">
    <property type="entry name" value="FAD/NAD(P)-binding domain"/>
    <property type="match status" value="1"/>
</dbReference>
<feature type="domain" description="FAD-binding" evidence="1">
    <location>
        <begin position="7"/>
        <end position="312"/>
    </location>
</feature>
<dbReference type="PANTHER" id="PTHR46865">
    <property type="entry name" value="OXIDOREDUCTASE-RELATED"/>
    <property type="match status" value="1"/>
</dbReference>
<comment type="caution">
    <text evidence="2">The sequence shown here is derived from an EMBL/GenBank/DDBJ whole genome shotgun (WGS) entry which is preliminary data.</text>
</comment>
<keyword evidence="3" id="KW-1185">Reference proteome</keyword>
<protein>
    <submittedName>
        <fullName evidence="2">2-polyprenyl-6-methoxyphenol hydroxylase-like FAD-dependent oxidoreductase</fullName>
    </submittedName>
</protein>
<dbReference type="RefSeq" id="WP_185075197.1">
    <property type="nucleotide sequence ID" value="NZ_JACHMB010000001.1"/>
</dbReference>
<dbReference type="Pfam" id="PF01494">
    <property type="entry name" value="FAD_binding_3"/>
    <property type="match status" value="1"/>
</dbReference>
<dbReference type="Gene3D" id="3.50.50.60">
    <property type="entry name" value="FAD/NAD(P)-binding domain"/>
    <property type="match status" value="1"/>
</dbReference>
<evidence type="ECO:0000259" key="1">
    <source>
        <dbReference type="Pfam" id="PF01494"/>
    </source>
</evidence>
<dbReference type="InterPro" id="IPR002938">
    <property type="entry name" value="FAD-bd"/>
</dbReference>
<evidence type="ECO:0000313" key="3">
    <source>
        <dbReference type="Proteomes" id="UP000579153"/>
    </source>
</evidence>
<sequence>MNILFSGVGVAGSALASWLLHHGFTPTLVERAPRVRGGAYGVDFRGEALDVLDRMGLLEQVRALNTHMGDAAMGDRDGNQYATFPAVIVASDLEISKGDLTWVLHEATRHDVEYIFGDSIAILEQDESDVQVTFERGEPRRFDLVVGADGLHSRTRELVFGPEERFVRHLGIYTAIFSLDNYLGLENIGQLYGVPGKAVNIFSARDGTRARAALHFASEPLIYDRHDTEQHKRIVAGRFTGEGWQVPRLLEEMRKANDFCFEANAQIEMDRWSSGRVALLGDAGYCSAPTSGRDTSQALIGAYILAGELAAAGGDHTAAFEGYERHMRGYVTEHQQAGREGAKHFFMATSAQKTLSMIAANAPEVAHAQIVRLKDYAPNLSAR</sequence>
<name>A0A7W9GE33_9ACTN</name>
<proteinExistence type="predicted"/>
<dbReference type="InterPro" id="IPR036188">
    <property type="entry name" value="FAD/NAD-bd_sf"/>
</dbReference>
<dbReference type="Gene3D" id="3.30.9.10">
    <property type="entry name" value="D-Amino Acid Oxidase, subunit A, domain 2"/>
    <property type="match status" value="1"/>
</dbReference>